<dbReference type="EMBL" id="CM027681">
    <property type="protein sequence ID" value="KAG0546159.1"/>
    <property type="molecule type" value="Genomic_DNA"/>
</dbReference>
<evidence type="ECO:0000313" key="2">
    <source>
        <dbReference type="EMBL" id="KAG0546159.1"/>
    </source>
</evidence>
<reference evidence="2" key="1">
    <citation type="journal article" date="2019" name="BMC Genomics">
        <title>A new reference genome for Sorghum bicolor reveals high levels of sequence similarity between sweet and grain genotypes: implications for the genetics of sugar metabolism.</title>
        <authorList>
            <person name="Cooper E.A."/>
            <person name="Brenton Z.W."/>
            <person name="Flinn B.S."/>
            <person name="Jenkins J."/>
            <person name="Shu S."/>
            <person name="Flowers D."/>
            <person name="Luo F."/>
            <person name="Wang Y."/>
            <person name="Xia P."/>
            <person name="Barry K."/>
            <person name="Daum C."/>
            <person name="Lipzen A."/>
            <person name="Yoshinaga Y."/>
            <person name="Schmutz J."/>
            <person name="Saski C."/>
            <person name="Vermerris W."/>
            <person name="Kresovich S."/>
        </authorList>
    </citation>
    <scope>NUCLEOTIDE SEQUENCE</scope>
</reference>
<evidence type="ECO:0000313" key="3">
    <source>
        <dbReference type="Proteomes" id="UP000807115"/>
    </source>
</evidence>
<dbReference type="Gene3D" id="3.40.50.720">
    <property type="entry name" value="NAD(P)-binding Rossmann-like Domain"/>
    <property type="match status" value="1"/>
</dbReference>
<name>A0A921UVC8_SORBI</name>
<accession>A0A921UVC8</accession>
<reference evidence="2" key="2">
    <citation type="submission" date="2020-10" db="EMBL/GenBank/DDBJ databases">
        <authorList>
            <person name="Cooper E.A."/>
            <person name="Brenton Z.W."/>
            <person name="Flinn B.S."/>
            <person name="Jenkins J."/>
            <person name="Shu S."/>
            <person name="Flowers D."/>
            <person name="Luo F."/>
            <person name="Wang Y."/>
            <person name="Xia P."/>
            <person name="Barry K."/>
            <person name="Daum C."/>
            <person name="Lipzen A."/>
            <person name="Yoshinaga Y."/>
            <person name="Schmutz J."/>
            <person name="Saski C."/>
            <person name="Vermerris W."/>
            <person name="Kresovich S."/>
        </authorList>
    </citation>
    <scope>NUCLEOTIDE SEQUENCE</scope>
</reference>
<protein>
    <recommendedName>
        <fullName evidence="4">Glycerol-3-phosphate dehydrogenase NAD-dependent N-terminal domain-containing protein</fullName>
    </recommendedName>
</protein>
<proteinExistence type="predicted"/>
<dbReference type="AlphaFoldDB" id="A0A921UVC8"/>
<dbReference type="Proteomes" id="UP000807115">
    <property type="component" value="Chromosome 2"/>
</dbReference>
<feature type="region of interest" description="Disordered" evidence="1">
    <location>
        <begin position="36"/>
        <end position="89"/>
    </location>
</feature>
<organism evidence="2 3">
    <name type="scientific">Sorghum bicolor</name>
    <name type="common">Sorghum</name>
    <name type="synonym">Sorghum vulgare</name>
    <dbReference type="NCBI Taxonomy" id="4558"/>
    <lineage>
        <taxon>Eukaryota</taxon>
        <taxon>Viridiplantae</taxon>
        <taxon>Streptophyta</taxon>
        <taxon>Embryophyta</taxon>
        <taxon>Tracheophyta</taxon>
        <taxon>Spermatophyta</taxon>
        <taxon>Magnoliopsida</taxon>
        <taxon>Liliopsida</taxon>
        <taxon>Poales</taxon>
        <taxon>Poaceae</taxon>
        <taxon>PACMAD clade</taxon>
        <taxon>Panicoideae</taxon>
        <taxon>Andropogonodae</taxon>
        <taxon>Andropogoneae</taxon>
        <taxon>Sorghinae</taxon>
        <taxon>Sorghum</taxon>
    </lineage>
</organism>
<comment type="caution">
    <text evidence="2">The sequence shown here is derived from an EMBL/GenBank/DDBJ whole genome shotgun (WGS) entry which is preliminary data.</text>
</comment>
<feature type="compositionally biased region" description="Basic residues" evidence="1">
    <location>
        <begin position="39"/>
        <end position="58"/>
    </location>
</feature>
<gene>
    <name evidence="2" type="ORF">BDA96_02G423900</name>
</gene>
<evidence type="ECO:0008006" key="4">
    <source>
        <dbReference type="Google" id="ProtNLM"/>
    </source>
</evidence>
<sequence length="155" mass="17024">MGVGDLHKVWEVRALKTKPDAAAAWATLDRVARQVQPIMRHHAGGRGLQRRRRRRRRRATQERPQGPSPRGAHRVGEAGPVVPLLAPPQPRDVLESTRKVMVLGGGSFETAMAAHVAANKGDLEVAMLLRDDLVCRSINNTHINWLVTSAACLLS</sequence>
<evidence type="ECO:0000256" key="1">
    <source>
        <dbReference type="SAM" id="MobiDB-lite"/>
    </source>
</evidence>